<evidence type="ECO:0008006" key="6">
    <source>
        <dbReference type="Google" id="ProtNLM"/>
    </source>
</evidence>
<evidence type="ECO:0000313" key="5">
    <source>
        <dbReference type="Proteomes" id="UP001610335"/>
    </source>
</evidence>
<feature type="region of interest" description="Disordered" evidence="1">
    <location>
        <begin position="369"/>
        <end position="389"/>
    </location>
</feature>
<dbReference type="EMBL" id="JBFXLS010000251">
    <property type="protein sequence ID" value="KAL2811451.1"/>
    <property type="molecule type" value="Genomic_DNA"/>
</dbReference>
<evidence type="ECO:0000259" key="2">
    <source>
        <dbReference type="PROSITE" id="PS50090"/>
    </source>
</evidence>
<accession>A0ABR4H7N7</accession>
<comment type="caution">
    <text evidence="4">The sequence shown here is derived from an EMBL/GenBank/DDBJ whole genome shotgun (WGS) entry which is preliminary data.</text>
</comment>
<feature type="compositionally biased region" description="Polar residues" evidence="1">
    <location>
        <begin position="100"/>
        <end position="109"/>
    </location>
</feature>
<dbReference type="InterPro" id="IPR017930">
    <property type="entry name" value="Myb_dom"/>
</dbReference>
<feature type="region of interest" description="Disordered" evidence="1">
    <location>
        <begin position="100"/>
        <end position="145"/>
    </location>
</feature>
<name>A0ABR4H7N7_9EURO</name>
<feature type="compositionally biased region" description="Polar residues" evidence="1">
    <location>
        <begin position="258"/>
        <end position="267"/>
    </location>
</feature>
<proteinExistence type="predicted"/>
<keyword evidence="5" id="KW-1185">Reference proteome</keyword>
<dbReference type="Proteomes" id="UP001610335">
    <property type="component" value="Unassembled WGS sequence"/>
</dbReference>
<dbReference type="Gene3D" id="1.10.10.60">
    <property type="entry name" value="Homeodomain-like"/>
    <property type="match status" value="1"/>
</dbReference>
<feature type="domain" description="Myb-like" evidence="2">
    <location>
        <begin position="404"/>
        <end position="458"/>
    </location>
</feature>
<feature type="compositionally biased region" description="Basic residues" evidence="1">
    <location>
        <begin position="37"/>
        <end position="46"/>
    </location>
</feature>
<feature type="compositionally biased region" description="Basic and acidic residues" evidence="1">
    <location>
        <begin position="378"/>
        <end position="389"/>
    </location>
</feature>
<evidence type="ECO:0000259" key="3">
    <source>
        <dbReference type="PROSITE" id="PS51294"/>
    </source>
</evidence>
<dbReference type="PROSITE" id="PS51294">
    <property type="entry name" value="HTH_MYB"/>
    <property type="match status" value="1"/>
</dbReference>
<feature type="compositionally biased region" description="Polar residues" evidence="1">
    <location>
        <begin position="49"/>
        <end position="61"/>
    </location>
</feature>
<dbReference type="InterPro" id="IPR009057">
    <property type="entry name" value="Homeodomain-like_sf"/>
</dbReference>
<dbReference type="CDD" id="cd00167">
    <property type="entry name" value="SANT"/>
    <property type="match status" value="1"/>
</dbReference>
<sequence length="469" mass="52072">MPFLFPLSNHPSVTIHSKTPITYNMLPTFHMKHFKPWAPPHRKPFSPHKSPNSSSPRTQTLPRPKPYHDSLPSTLPLPKHHLPARPPAEVCVHISANTRSNTPLSSQFQPREISIPPPSSPCSKDLEHGTTSLHDSAPLISGPDPIPYCDPQDDTSIPIEPPVFRGDFPEDSLSSPSISSSDECLGEFFRLLGAQDDIPIDPVILANHGPWEDGDLQLSIPQADSLISSEATCPYPDPPPILNSLPDHYRDSSERAGGQNSNIQTSDDPPHILDCQQLHPSQHETNPDASYPDGARGSHQADGQSKSPKRKMHQSDRQVHKRPRVPSTLPSGENSFTALRSHFVSLPLDERLQFLSWLFEGALPRCMPDSSPSACEGGDARAADHSCSPHEIEQNRRDCGEAQGSSRKRKKWTPEEVALLLKLREDESRPWSEVARLFSDHYPGRSPGAIQVYWSTTLKNKADDNNWDI</sequence>
<evidence type="ECO:0000256" key="1">
    <source>
        <dbReference type="SAM" id="MobiDB-lite"/>
    </source>
</evidence>
<organism evidence="4 5">
    <name type="scientific">Aspergillus cavernicola</name>
    <dbReference type="NCBI Taxonomy" id="176166"/>
    <lineage>
        <taxon>Eukaryota</taxon>
        <taxon>Fungi</taxon>
        <taxon>Dikarya</taxon>
        <taxon>Ascomycota</taxon>
        <taxon>Pezizomycotina</taxon>
        <taxon>Eurotiomycetes</taxon>
        <taxon>Eurotiomycetidae</taxon>
        <taxon>Eurotiales</taxon>
        <taxon>Aspergillaceae</taxon>
        <taxon>Aspergillus</taxon>
        <taxon>Aspergillus subgen. Nidulantes</taxon>
    </lineage>
</organism>
<dbReference type="SUPFAM" id="SSF46689">
    <property type="entry name" value="Homeodomain-like"/>
    <property type="match status" value="1"/>
</dbReference>
<protein>
    <recommendedName>
        <fullName evidence="6">Myb-like domain-containing protein</fullName>
    </recommendedName>
</protein>
<feature type="region of interest" description="Disordered" evidence="1">
    <location>
        <begin position="229"/>
        <end position="334"/>
    </location>
</feature>
<gene>
    <name evidence="4" type="ORF">BDW59DRAFT_57789</name>
</gene>
<feature type="domain" description="HTH myb-type" evidence="3">
    <location>
        <begin position="404"/>
        <end position="462"/>
    </location>
</feature>
<dbReference type="InterPro" id="IPR001005">
    <property type="entry name" value="SANT/Myb"/>
</dbReference>
<dbReference type="PROSITE" id="PS50090">
    <property type="entry name" value="MYB_LIKE"/>
    <property type="match status" value="1"/>
</dbReference>
<dbReference type="Pfam" id="PF13921">
    <property type="entry name" value="Myb_DNA-bind_6"/>
    <property type="match status" value="1"/>
</dbReference>
<dbReference type="SMART" id="SM00717">
    <property type="entry name" value="SANT"/>
    <property type="match status" value="1"/>
</dbReference>
<reference evidence="4 5" key="1">
    <citation type="submission" date="2024-07" db="EMBL/GenBank/DDBJ databases">
        <title>Section-level genome sequencing and comparative genomics of Aspergillus sections Usti and Cavernicolus.</title>
        <authorList>
            <consortium name="Lawrence Berkeley National Laboratory"/>
            <person name="Nybo J.L."/>
            <person name="Vesth T.C."/>
            <person name="Theobald S."/>
            <person name="Frisvad J.C."/>
            <person name="Larsen T.O."/>
            <person name="Kjaerboelling I."/>
            <person name="Rothschild-Mancinelli K."/>
            <person name="Lyhne E.K."/>
            <person name="Kogle M.E."/>
            <person name="Barry K."/>
            <person name="Clum A."/>
            <person name="Na H."/>
            <person name="Ledsgaard L."/>
            <person name="Lin J."/>
            <person name="Lipzen A."/>
            <person name="Kuo A."/>
            <person name="Riley R."/>
            <person name="Mondo S."/>
            <person name="LaButti K."/>
            <person name="Haridas S."/>
            <person name="Pangalinan J."/>
            <person name="Salamov A.A."/>
            <person name="Simmons B.A."/>
            <person name="Magnuson J.K."/>
            <person name="Chen J."/>
            <person name="Drula E."/>
            <person name="Henrissat B."/>
            <person name="Wiebenga A."/>
            <person name="Lubbers R.J."/>
            <person name="Gomes A.C."/>
            <person name="Makela M.R."/>
            <person name="Stajich J."/>
            <person name="Grigoriev I.V."/>
            <person name="Mortensen U.H."/>
            <person name="De vries R.P."/>
            <person name="Baker S.E."/>
            <person name="Andersen M.R."/>
        </authorList>
    </citation>
    <scope>NUCLEOTIDE SEQUENCE [LARGE SCALE GENOMIC DNA]</scope>
    <source>
        <strain evidence="4 5">CBS 600.67</strain>
    </source>
</reference>
<feature type="region of interest" description="Disordered" evidence="1">
    <location>
        <begin position="37"/>
        <end position="82"/>
    </location>
</feature>
<evidence type="ECO:0000313" key="4">
    <source>
        <dbReference type="EMBL" id="KAL2811451.1"/>
    </source>
</evidence>